<dbReference type="Pfam" id="PF02687">
    <property type="entry name" value="FtsX"/>
    <property type="match status" value="1"/>
</dbReference>
<keyword evidence="10" id="KW-0449">Lipoprotein</keyword>
<evidence type="ECO:0000256" key="5">
    <source>
        <dbReference type="ARBA" id="ARBA00022989"/>
    </source>
</evidence>
<evidence type="ECO:0000256" key="3">
    <source>
        <dbReference type="ARBA" id="ARBA00022475"/>
    </source>
</evidence>
<keyword evidence="5 7" id="KW-1133">Transmembrane helix</keyword>
<evidence type="ECO:0000256" key="2">
    <source>
        <dbReference type="ARBA" id="ARBA00022448"/>
    </source>
</evidence>
<evidence type="ECO:0000256" key="7">
    <source>
        <dbReference type="SAM" id="Phobius"/>
    </source>
</evidence>
<dbReference type="InterPro" id="IPR011925">
    <property type="entry name" value="LolCE_TM"/>
</dbReference>
<feature type="transmembrane region" description="Helical" evidence="7">
    <location>
        <begin position="239"/>
        <end position="263"/>
    </location>
</feature>
<feature type="transmembrane region" description="Helical" evidence="7">
    <location>
        <begin position="315"/>
        <end position="336"/>
    </location>
</feature>
<dbReference type="NCBIfam" id="TIGR02212">
    <property type="entry name" value="lolCE"/>
    <property type="match status" value="1"/>
</dbReference>
<proteinExistence type="predicted"/>
<name>A0A485M376_9ZZZZ</name>
<evidence type="ECO:0000259" key="8">
    <source>
        <dbReference type="Pfam" id="PF02687"/>
    </source>
</evidence>
<reference evidence="10" key="1">
    <citation type="submission" date="2019-03" db="EMBL/GenBank/DDBJ databases">
        <authorList>
            <person name="Hao L."/>
        </authorList>
    </citation>
    <scope>NUCLEOTIDE SEQUENCE</scope>
</reference>
<dbReference type="GO" id="GO:0098797">
    <property type="term" value="C:plasma membrane protein complex"/>
    <property type="evidence" value="ECO:0007669"/>
    <property type="project" value="TreeGrafter"/>
</dbReference>
<protein>
    <submittedName>
        <fullName evidence="10">Lipoprotein-releasing system transmembrane protein LolE</fullName>
    </submittedName>
</protein>
<keyword evidence="4 7" id="KW-0812">Transmembrane</keyword>
<evidence type="ECO:0000259" key="9">
    <source>
        <dbReference type="Pfam" id="PF12704"/>
    </source>
</evidence>
<sequence>MFGIAIGVMALIVVLSVMNGFEEDIKTKILGTQSHIVISTYQGGIPQPREVEEAVAKDPEVLGAAPFILSQGLISAPGGVSGVVIRGIEPKSATKVIRLKEIIVQGDFTNLNETGILLGSELALRSGVSVGDAVTVISPTGSITPLGMIPKSMSFVVRGIFSTGMYEYDNNMVYVSLEAAKNLFMKKSPSGIEIKVADIYEADAVAERIMSSLGPGYWAKTWKDMNMSLFSALKLEKTVMFIILLFIILVAVFSIISTLIMMVMEKRKDIAILRSMGATTGQILRVFVTLGMVIGLSGTILGLVLGLLLTYNLNAVIGFVELVFGIEVMPMDVYYITGVPTQVDYALVGIIVLMSIVLSFLATIYPARQAARQDPVEVMRYEG</sequence>
<feature type="transmembrane region" description="Helical" evidence="7">
    <location>
        <begin position="283"/>
        <end position="309"/>
    </location>
</feature>
<dbReference type="PANTHER" id="PTHR30489:SF0">
    <property type="entry name" value="LIPOPROTEIN-RELEASING SYSTEM TRANSMEMBRANE PROTEIN LOLE"/>
    <property type="match status" value="1"/>
</dbReference>
<dbReference type="InterPro" id="IPR025857">
    <property type="entry name" value="MacB_PCD"/>
</dbReference>
<evidence type="ECO:0000313" key="10">
    <source>
        <dbReference type="EMBL" id="VFU17316.1"/>
    </source>
</evidence>
<dbReference type="EMBL" id="CAADRM010000132">
    <property type="protein sequence ID" value="VFU17316.1"/>
    <property type="molecule type" value="Genomic_DNA"/>
</dbReference>
<feature type="domain" description="MacB-like periplasmic core" evidence="9">
    <location>
        <begin position="1"/>
        <end position="209"/>
    </location>
</feature>
<feature type="transmembrane region" description="Helical" evidence="7">
    <location>
        <begin position="343"/>
        <end position="365"/>
    </location>
</feature>
<dbReference type="GO" id="GO:0044874">
    <property type="term" value="P:lipoprotein localization to outer membrane"/>
    <property type="evidence" value="ECO:0007669"/>
    <property type="project" value="TreeGrafter"/>
</dbReference>
<evidence type="ECO:0000256" key="1">
    <source>
        <dbReference type="ARBA" id="ARBA00004651"/>
    </source>
</evidence>
<dbReference type="Pfam" id="PF12704">
    <property type="entry name" value="MacB_PCD"/>
    <property type="match status" value="1"/>
</dbReference>
<dbReference type="InterPro" id="IPR003838">
    <property type="entry name" value="ABC3_permease_C"/>
</dbReference>
<organism evidence="10">
    <name type="scientific">anaerobic digester metagenome</name>
    <dbReference type="NCBI Taxonomy" id="1263854"/>
    <lineage>
        <taxon>unclassified sequences</taxon>
        <taxon>metagenomes</taxon>
        <taxon>ecological metagenomes</taxon>
    </lineage>
</organism>
<evidence type="ECO:0000256" key="4">
    <source>
        <dbReference type="ARBA" id="ARBA00022692"/>
    </source>
</evidence>
<accession>A0A485M376</accession>
<gene>
    <name evidence="10" type="primary">lolE</name>
    <name evidence="10" type="ORF">SCFA_660002</name>
</gene>
<keyword evidence="2" id="KW-0813">Transport</keyword>
<dbReference type="AlphaFoldDB" id="A0A485M376"/>
<dbReference type="PANTHER" id="PTHR30489">
    <property type="entry name" value="LIPOPROTEIN-RELEASING SYSTEM TRANSMEMBRANE PROTEIN LOLE"/>
    <property type="match status" value="1"/>
</dbReference>
<dbReference type="GO" id="GO:0042953">
    <property type="term" value="P:lipoprotein transport"/>
    <property type="evidence" value="ECO:0007669"/>
    <property type="project" value="InterPro"/>
</dbReference>
<feature type="domain" description="ABC3 transporter permease C-terminal" evidence="8">
    <location>
        <begin position="241"/>
        <end position="375"/>
    </location>
</feature>
<dbReference type="InterPro" id="IPR051447">
    <property type="entry name" value="Lipoprotein-release_system"/>
</dbReference>
<keyword evidence="3" id="KW-1003">Cell membrane</keyword>
<comment type="subcellular location">
    <subcellularLocation>
        <location evidence="1">Cell membrane</location>
        <topology evidence="1">Multi-pass membrane protein</topology>
    </subcellularLocation>
</comment>
<keyword evidence="6 7" id="KW-0472">Membrane</keyword>
<evidence type="ECO:0000256" key="6">
    <source>
        <dbReference type="ARBA" id="ARBA00023136"/>
    </source>
</evidence>